<dbReference type="RefSeq" id="WP_271013005.1">
    <property type="nucleotide sequence ID" value="NZ_JAQIFT010000059.1"/>
</dbReference>
<evidence type="ECO:0000256" key="7">
    <source>
        <dbReference type="SAM" id="Phobius"/>
    </source>
</evidence>
<evidence type="ECO:0000313" key="10">
    <source>
        <dbReference type="Proteomes" id="UP001169242"/>
    </source>
</evidence>
<dbReference type="CDD" id="cd17325">
    <property type="entry name" value="MFS_MdtG_SLC18_like"/>
    <property type="match status" value="1"/>
</dbReference>
<feature type="transmembrane region" description="Helical" evidence="7">
    <location>
        <begin position="288"/>
        <end position="305"/>
    </location>
</feature>
<dbReference type="PRINTS" id="PR01035">
    <property type="entry name" value="TCRTETA"/>
</dbReference>
<dbReference type="PANTHER" id="PTHR43414">
    <property type="entry name" value="MULTIDRUG RESISTANCE PROTEIN MDTG"/>
    <property type="match status" value="1"/>
</dbReference>
<feature type="transmembrane region" description="Helical" evidence="7">
    <location>
        <begin position="376"/>
        <end position="393"/>
    </location>
</feature>
<feature type="transmembrane region" description="Helical" evidence="7">
    <location>
        <begin position="106"/>
        <end position="127"/>
    </location>
</feature>
<dbReference type="Pfam" id="PF07690">
    <property type="entry name" value="MFS_1"/>
    <property type="match status" value="1"/>
</dbReference>
<evidence type="ECO:0000256" key="3">
    <source>
        <dbReference type="ARBA" id="ARBA00022475"/>
    </source>
</evidence>
<dbReference type="PROSITE" id="PS50850">
    <property type="entry name" value="MFS"/>
    <property type="match status" value="1"/>
</dbReference>
<dbReference type="InterPro" id="IPR011701">
    <property type="entry name" value="MFS"/>
</dbReference>
<sequence>MDRLIQTEEKANRKQIHILLILNLFIMAAFNMAHPVTPKLINENGFPSYMFGVFFALMAVANYVMSPVWGSLSDQKGRKKFLILGVIGYGLSQWGFGLSHQILPIMIFRLVGGTFSICYITTALAYLTDLTSPKERMRYLSYYTATLSLGASIGSLLGGFIGQNNYQYTFLAQGSFCFVLALVLIPFIYQKATKSEKHEKIVIYLEHLKPRRTTLDYHSAIGILIVVMALINMTTTSYNSTINYYIESVLNMPSTVNGLVLAIAGVIGLIMNVFIGPWLSTKVAEKTLIRYTTCLTGIFLIIASLVSSMVVALLCLVGFVAVSALVMPIQQSMVSKLADKDYGTVMGVQGSAKALGMVIGSLVSGFIFGIGPKLPFVFAGIASILAFVILGRFKEGNK</sequence>
<feature type="transmembrane region" description="Helical" evidence="7">
    <location>
        <begin position="168"/>
        <end position="189"/>
    </location>
</feature>
<evidence type="ECO:0000256" key="5">
    <source>
        <dbReference type="ARBA" id="ARBA00022989"/>
    </source>
</evidence>
<dbReference type="InterPro" id="IPR020846">
    <property type="entry name" value="MFS_dom"/>
</dbReference>
<dbReference type="AlphaFoldDB" id="A0AA42J1X7"/>
<dbReference type="Gene3D" id="1.20.1250.20">
    <property type="entry name" value="MFS general substrate transporter like domains"/>
    <property type="match status" value="1"/>
</dbReference>
<evidence type="ECO:0000256" key="2">
    <source>
        <dbReference type="ARBA" id="ARBA00022448"/>
    </source>
</evidence>
<feature type="transmembrane region" description="Helical" evidence="7">
    <location>
        <begin position="311"/>
        <end position="329"/>
    </location>
</feature>
<dbReference type="EMBL" id="JAQIFT010000059">
    <property type="protein sequence ID" value="MDA3733097.1"/>
    <property type="molecule type" value="Genomic_DNA"/>
</dbReference>
<keyword evidence="5 7" id="KW-1133">Transmembrane helix</keyword>
<dbReference type="GO" id="GO:0005886">
    <property type="term" value="C:plasma membrane"/>
    <property type="evidence" value="ECO:0007669"/>
    <property type="project" value="UniProtKB-SubCell"/>
</dbReference>
<feature type="transmembrane region" description="Helical" evidence="7">
    <location>
        <begin position="258"/>
        <end position="276"/>
    </location>
</feature>
<feature type="transmembrane region" description="Helical" evidence="7">
    <location>
        <begin position="139"/>
        <end position="162"/>
    </location>
</feature>
<accession>A0AA42J1X7</accession>
<feature type="transmembrane region" description="Helical" evidence="7">
    <location>
        <begin position="46"/>
        <end position="69"/>
    </location>
</feature>
<gene>
    <name evidence="9" type="ORF">PBV87_16595</name>
</gene>
<dbReference type="Proteomes" id="UP001169242">
    <property type="component" value="Unassembled WGS sequence"/>
</dbReference>
<evidence type="ECO:0000256" key="6">
    <source>
        <dbReference type="ARBA" id="ARBA00023136"/>
    </source>
</evidence>
<comment type="subcellular location">
    <subcellularLocation>
        <location evidence="1">Cell membrane</location>
        <topology evidence="1">Multi-pass membrane protein</topology>
    </subcellularLocation>
</comment>
<keyword evidence="2" id="KW-0813">Transport</keyword>
<keyword evidence="3" id="KW-1003">Cell membrane</keyword>
<feature type="transmembrane region" description="Helical" evidence="7">
    <location>
        <begin position="81"/>
        <end position="100"/>
    </location>
</feature>
<reference evidence="9" key="1">
    <citation type="journal article" date="2023" name="Int. J. Syst. Evol. Microbiol.">
        <title>&lt;i&gt;Holtiella tumoricola&lt;/i&gt; gen. nov. sp. nov., isolated from a human clinical sample.</title>
        <authorList>
            <person name="Allen-Vercoe E."/>
            <person name="Daigneault M.C."/>
            <person name="Vancuren S.J."/>
            <person name="Cochrane K."/>
            <person name="O'Neal L.L."/>
            <person name="Sankaranarayanan K."/>
            <person name="Lawson P.A."/>
        </authorList>
    </citation>
    <scope>NUCLEOTIDE SEQUENCE</scope>
    <source>
        <strain evidence="9">CC70A</strain>
    </source>
</reference>
<evidence type="ECO:0000256" key="1">
    <source>
        <dbReference type="ARBA" id="ARBA00004651"/>
    </source>
</evidence>
<feature type="domain" description="Major facilitator superfamily (MFS) profile" evidence="8">
    <location>
        <begin position="1"/>
        <end position="398"/>
    </location>
</feature>
<feature type="transmembrane region" description="Helical" evidence="7">
    <location>
        <begin position="16"/>
        <end position="34"/>
    </location>
</feature>
<protein>
    <submittedName>
        <fullName evidence="9">MFS transporter</fullName>
    </submittedName>
</protein>
<dbReference type="SUPFAM" id="SSF103473">
    <property type="entry name" value="MFS general substrate transporter"/>
    <property type="match status" value="1"/>
</dbReference>
<comment type="caution">
    <text evidence="9">The sequence shown here is derived from an EMBL/GenBank/DDBJ whole genome shotgun (WGS) entry which is preliminary data.</text>
</comment>
<organism evidence="9 10">
    <name type="scientific">Holtiella tumoricola</name>
    <dbReference type="NCBI Taxonomy" id="3018743"/>
    <lineage>
        <taxon>Bacteria</taxon>
        <taxon>Bacillati</taxon>
        <taxon>Bacillota</taxon>
        <taxon>Clostridia</taxon>
        <taxon>Lachnospirales</taxon>
        <taxon>Cellulosilyticaceae</taxon>
        <taxon>Holtiella</taxon>
    </lineage>
</organism>
<dbReference type="GO" id="GO:0022857">
    <property type="term" value="F:transmembrane transporter activity"/>
    <property type="evidence" value="ECO:0007669"/>
    <property type="project" value="InterPro"/>
</dbReference>
<evidence type="ECO:0000256" key="4">
    <source>
        <dbReference type="ARBA" id="ARBA00022692"/>
    </source>
</evidence>
<keyword evidence="10" id="KW-1185">Reference proteome</keyword>
<proteinExistence type="predicted"/>
<evidence type="ECO:0000259" key="8">
    <source>
        <dbReference type="PROSITE" id="PS50850"/>
    </source>
</evidence>
<keyword evidence="4 7" id="KW-0812">Transmembrane</keyword>
<dbReference type="PANTHER" id="PTHR43414:SF1">
    <property type="entry name" value="PEPTIDE PERMEASE"/>
    <property type="match status" value="1"/>
</dbReference>
<evidence type="ECO:0000313" key="9">
    <source>
        <dbReference type="EMBL" id="MDA3733097.1"/>
    </source>
</evidence>
<name>A0AA42J1X7_9FIRM</name>
<keyword evidence="6 7" id="KW-0472">Membrane</keyword>
<feature type="transmembrane region" description="Helical" evidence="7">
    <location>
        <begin position="350"/>
        <end position="370"/>
    </location>
</feature>
<dbReference type="InterPro" id="IPR036259">
    <property type="entry name" value="MFS_trans_sf"/>
</dbReference>
<feature type="transmembrane region" description="Helical" evidence="7">
    <location>
        <begin position="217"/>
        <end position="238"/>
    </location>
</feature>
<dbReference type="InterPro" id="IPR001958">
    <property type="entry name" value="Tet-R_TetA/multi-R_MdtG-like"/>
</dbReference>